<dbReference type="eggNOG" id="KOG1198">
    <property type="taxonomic scope" value="Eukaryota"/>
</dbReference>
<keyword evidence="7" id="KW-1185">Reference proteome</keyword>
<name>K3UJW2_FUSPC</name>
<keyword evidence="2" id="KW-0288">FMN</keyword>
<dbReference type="Pfam" id="PF08240">
    <property type="entry name" value="ADH_N"/>
    <property type="match status" value="1"/>
</dbReference>
<feature type="domain" description="Enoyl reductase (ER)" evidence="5">
    <location>
        <begin position="18"/>
        <end position="344"/>
    </location>
</feature>
<dbReference type="InterPro" id="IPR004136">
    <property type="entry name" value="NMO"/>
</dbReference>
<dbReference type="PANTHER" id="PTHR45033:SF2">
    <property type="entry name" value="ZINC-TYPE ALCOHOL DEHYDROGENASE-LIKE PROTEIN C1773.06C"/>
    <property type="match status" value="1"/>
</dbReference>
<dbReference type="GeneID" id="20366190"/>
<dbReference type="SUPFAM" id="SSF51412">
    <property type="entry name" value="Inosine monophosphate dehydrogenase (IMPDH)"/>
    <property type="match status" value="1"/>
</dbReference>
<dbReference type="RefSeq" id="XP_009258965.1">
    <property type="nucleotide sequence ID" value="XM_009260690.1"/>
</dbReference>
<reference evidence="6 7" key="1">
    <citation type="journal article" date="2012" name="PLoS Pathog.">
        <title>Comparative pathogenomics reveals horizontally acquired novel virulence genes in fungi infecting cereal hosts.</title>
        <authorList>
            <person name="Gardiner D.M."/>
            <person name="McDonald M.C."/>
            <person name="Covarelli L."/>
            <person name="Solomon P.S."/>
            <person name="Rusu A.G."/>
            <person name="Marshall M."/>
            <person name="Kazan K."/>
            <person name="Chakraborty S."/>
            <person name="McDonald B.A."/>
            <person name="Manners J.M."/>
        </authorList>
    </citation>
    <scope>NUCLEOTIDE SEQUENCE [LARGE SCALE GENOMIC DNA]</scope>
    <source>
        <strain evidence="6 7">CS3096</strain>
    </source>
</reference>
<dbReference type="KEGG" id="fpu:FPSE_07572"/>
<dbReference type="Proteomes" id="UP000007978">
    <property type="component" value="Chromosome 4"/>
</dbReference>
<dbReference type="Gene3D" id="3.20.20.70">
    <property type="entry name" value="Aldolase class I"/>
    <property type="match status" value="1"/>
</dbReference>
<dbReference type="AlphaFoldDB" id="K3UJW2"/>
<dbReference type="HOGENOM" id="CLU_376844_0_0_1"/>
<feature type="region of interest" description="Disordered" evidence="4">
    <location>
        <begin position="716"/>
        <end position="736"/>
    </location>
</feature>
<accession>K3UJW2</accession>
<dbReference type="SUPFAM" id="SSF51735">
    <property type="entry name" value="NAD(P)-binding Rossmann-fold domains"/>
    <property type="match status" value="1"/>
</dbReference>
<proteinExistence type="predicted"/>
<dbReference type="Gene3D" id="3.40.50.720">
    <property type="entry name" value="NAD(P)-binding Rossmann-like Domain"/>
    <property type="match status" value="1"/>
</dbReference>
<dbReference type="SUPFAM" id="SSF50129">
    <property type="entry name" value="GroES-like"/>
    <property type="match status" value="1"/>
</dbReference>
<feature type="compositionally biased region" description="Low complexity" evidence="4">
    <location>
        <begin position="649"/>
        <end position="660"/>
    </location>
</feature>
<dbReference type="InterPro" id="IPR013154">
    <property type="entry name" value="ADH-like_N"/>
</dbReference>
<dbReference type="Gene3D" id="3.90.180.10">
    <property type="entry name" value="Medium-chain alcohol dehydrogenases, catalytic domain"/>
    <property type="match status" value="1"/>
</dbReference>
<organism evidence="6 7">
    <name type="scientific">Fusarium pseudograminearum (strain CS3096)</name>
    <name type="common">Wheat and barley crown-rot fungus</name>
    <dbReference type="NCBI Taxonomy" id="1028729"/>
    <lineage>
        <taxon>Eukaryota</taxon>
        <taxon>Fungi</taxon>
        <taxon>Dikarya</taxon>
        <taxon>Ascomycota</taxon>
        <taxon>Pezizomycotina</taxon>
        <taxon>Sordariomycetes</taxon>
        <taxon>Hypocreomycetidae</taxon>
        <taxon>Hypocreales</taxon>
        <taxon>Nectriaceae</taxon>
        <taxon>Fusarium</taxon>
    </lineage>
</organism>
<gene>
    <name evidence="6" type="ORF">FPSE_07572</name>
</gene>
<evidence type="ECO:0000259" key="5">
    <source>
        <dbReference type="SMART" id="SM00829"/>
    </source>
</evidence>
<dbReference type="GO" id="GO:0018580">
    <property type="term" value="F:nitronate monooxygenase activity"/>
    <property type="evidence" value="ECO:0007669"/>
    <property type="project" value="InterPro"/>
</dbReference>
<feature type="region of interest" description="Disordered" evidence="4">
    <location>
        <begin position="649"/>
        <end position="685"/>
    </location>
</feature>
<dbReference type="InterPro" id="IPR020843">
    <property type="entry name" value="ER"/>
</dbReference>
<dbReference type="InterPro" id="IPR036291">
    <property type="entry name" value="NAD(P)-bd_dom_sf"/>
</dbReference>
<dbReference type="CDD" id="cd04730">
    <property type="entry name" value="NPD_like"/>
    <property type="match status" value="1"/>
</dbReference>
<evidence type="ECO:0000256" key="1">
    <source>
        <dbReference type="ARBA" id="ARBA00022630"/>
    </source>
</evidence>
<evidence type="ECO:0000256" key="2">
    <source>
        <dbReference type="ARBA" id="ARBA00022643"/>
    </source>
</evidence>
<dbReference type="Pfam" id="PF00107">
    <property type="entry name" value="ADH_zinc_N"/>
    <property type="match status" value="1"/>
</dbReference>
<dbReference type="SMART" id="SM00829">
    <property type="entry name" value="PKS_ER"/>
    <property type="match status" value="1"/>
</dbReference>
<dbReference type="Pfam" id="PF03060">
    <property type="entry name" value="NMO"/>
    <property type="match status" value="1"/>
</dbReference>
<dbReference type="PANTHER" id="PTHR45033">
    <property type="match status" value="1"/>
</dbReference>
<keyword evidence="3" id="KW-0560">Oxidoreductase</keyword>
<keyword evidence="1" id="KW-0285">Flavoprotein</keyword>
<evidence type="ECO:0000313" key="6">
    <source>
        <dbReference type="EMBL" id="EKJ72251.1"/>
    </source>
</evidence>
<evidence type="ECO:0000256" key="3">
    <source>
        <dbReference type="ARBA" id="ARBA00023002"/>
    </source>
</evidence>
<dbReference type="EMBL" id="AFNW01000201">
    <property type="protein sequence ID" value="EKJ72251.1"/>
    <property type="molecule type" value="Genomic_DNA"/>
</dbReference>
<dbReference type="InterPro" id="IPR013785">
    <property type="entry name" value="Aldolase_TIM"/>
</dbReference>
<comment type="caution">
    <text evidence="6">The sequence shown here is derived from an EMBL/GenBank/DDBJ whole genome shotgun (WGS) entry which is preliminary data.</text>
</comment>
<evidence type="ECO:0000256" key="4">
    <source>
        <dbReference type="SAM" id="MobiDB-lite"/>
    </source>
</evidence>
<dbReference type="OrthoDB" id="9930022at2759"/>
<dbReference type="InterPro" id="IPR011032">
    <property type="entry name" value="GroES-like_sf"/>
</dbReference>
<protein>
    <recommendedName>
        <fullName evidence="5">Enoyl reductase (ER) domain-containing protein</fullName>
    </recommendedName>
</protein>
<dbReference type="CDD" id="cd08276">
    <property type="entry name" value="MDR7"/>
    <property type="match status" value="1"/>
</dbReference>
<feature type="region of interest" description="Disordered" evidence="4">
    <location>
        <begin position="596"/>
        <end position="619"/>
    </location>
</feature>
<sequence>MPVPSSTRAWSVTGVHQDSFAGLELAENVPVPQLCEHDVLVEVQAVSLNYRDLAIPKGLYPFAMKTPVIAGSDGAGKVLAVGSKVIDFAVGDSVCTLFNELHQNNPITPEAVGSGLGGAVDGTLRKYAVFPDHGLVQAPSSLNAIEASTLTCAPLTAWNALYGVQSKAIKAGDWVLTQGTGGVSLAAIQFAAAAGATVVSTTSSNDKAEALKNLGASHVLNYREDPNWGESARALTPKGLGFDHILEIGGAATVAQSLKAIKLEGLITIIGFLTSADSDKQPPLMDALNHICMVRGVFVGSKQQFVEMNRAIDSAKIHPVVDSKIFSFDDAQAAYEWAQGIRHVSPQTKIWIQLGDMSSALEAAKICQPDALVLQGSDAGGHGHAHGASLITLIPEVVDALENEGIANIPLIAAGGIMDGRSAAAAVMLGASGVVMGTRYLGAKEANFDANVREAVFSTTDAGKATVRSRLFDDIWDGTSGLKTANLTFSGPASFLRTPVTVPRRMQDSEHSFLPDVDSLGLYGQQALREPNVVGNGTSLAAVAAAAWRVSTAVQRGIDVIAWIHALEAHAALHITNRVVIHPFLTVGASREALSENSNFSETSQSRVSLAANPSDSKPDTVEKLLLRISESPVGDQVVQAILNSAAAASSTSPATVPTTHQSVPHESSRISESTTTEQLTLPDGPCQTRCTHATEPKAQPSTVSPLDILAVAVDAVSAPTDSDSEHPTLTSPSHS</sequence>
<evidence type="ECO:0000313" key="7">
    <source>
        <dbReference type="Proteomes" id="UP000007978"/>
    </source>
</evidence>
<feature type="compositionally biased region" description="Polar residues" evidence="4">
    <location>
        <begin position="596"/>
        <end position="616"/>
    </location>
</feature>
<dbReference type="InterPro" id="IPR052711">
    <property type="entry name" value="Zinc_ADH-like"/>
</dbReference>
<dbReference type="InterPro" id="IPR013149">
    <property type="entry name" value="ADH-like_C"/>
</dbReference>